<protein>
    <submittedName>
        <fullName evidence="2">TIR domain-containing protein</fullName>
    </submittedName>
</protein>
<organism evidence="2 3">
    <name type="scientific">Mycobacterium deserti</name>
    <dbReference type="NCBI Taxonomy" id="2978347"/>
    <lineage>
        <taxon>Bacteria</taxon>
        <taxon>Bacillati</taxon>
        <taxon>Actinomycetota</taxon>
        <taxon>Actinomycetes</taxon>
        <taxon>Mycobacteriales</taxon>
        <taxon>Mycobacteriaceae</taxon>
        <taxon>Mycobacterium</taxon>
    </lineage>
</organism>
<proteinExistence type="predicted"/>
<dbReference type="InterPro" id="IPR015032">
    <property type="entry name" value="ThsB__TIR-like_domain"/>
</dbReference>
<feature type="domain" description="Thoeris protein ThsB TIR-like" evidence="1">
    <location>
        <begin position="45"/>
        <end position="111"/>
    </location>
</feature>
<dbReference type="RefSeq" id="WP_260992137.1">
    <property type="nucleotide sequence ID" value="NZ_JAODWD010000002.1"/>
</dbReference>
<dbReference type="EMBL" id="JAODWD010000002">
    <property type="protein sequence ID" value="MCT7658047.1"/>
    <property type="molecule type" value="Genomic_DNA"/>
</dbReference>
<reference evidence="3" key="1">
    <citation type="submission" date="2023-07" db="EMBL/GenBank/DDBJ databases">
        <authorList>
            <person name="Deng Y."/>
            <person name="Zhang Y.-Q."/>
        </authorList>
    </citation>
    <scope>NUCLEOTIDE SEQUENCE [LARGE SCALE GENOMIC DNA]</scope>
    <source>
        <strain evidence="3">CPCC 205710</strain>
    </source>
</reference>
<gene>
    <name evidence="2" type="ORF">N4S67_06395</name>
</gene>
<dbReference type="Pfam" id="PF08937">
    <property type="entry name" value="ThsB_TIR"/>
    <property type="match status" value="1"/>
</dbReference>
<evidence type="ECO:0000313" key="3">
    <source>
        <dbReference type="Proteomes" id="UP001206639"/>
    </source>
</evidence>
<evidence type="ECO:0000259" key="1">
    <source>
        <dbReference type="Pfam" id="PF08937"/>
    </source>
</evidence>
<comment type="caution">
    <text evidence="2">The sequence shown here is derived from an EMBL/GenBank/DDBJ whole genome shotgun (WGS) entry which is preliminary data.</text>
</comment>
<evidence type="ECO:0000313" key="2">
    <source>
        <dbReference type="EMBL" id="MCT7658047.1"/>
    </source>
</evidence>
<sequence>MRNIFLSFHQDDELEANIWCRRFEGYFNEIRTLGLDELGDDFAEHIESGDDDYVMRRIREEEIAGTSCTVVLIGKCTWARRYVDWEIAATLRNFDNSKRGGLIGVQLPSAEDHGWATLPSRLALNITQDNGVDTGYARFYGPAPSDGTIAAWVDDAVARRDELDPATGSTTGLMLNNRNCS</sequence>
<name>A0ABT2M706_9MYCO</name>
<keyword evidence="3" id="KW-1185">Reference proteome</keyword>
<dbReference type="Proteomes" id="UP001206639">
    <property type="component" value="Unassembled WGS sequence"/>
</dbReference>
<accession>A0ABT2M706</accession>